<reference evidence="2 3" key="1">
    <citation type="journal article" date="2014" name="Nature">
        <title>The genome of the recently domesticated crop plant sugar beet (Beta vulgaris).</title>
        <authorList>
            <person name="Dohm J.C."/>
            <person name="Minoche A.E."/>
            <person name="Holtgrawe D."/>
            <person name="Capella-Gutierrez S."/>
            <person name="Zakrzewski F."/>
            <person name="Tafer H."/>
            <person name="Rupp O."/>
            <person name="Sorensen T.R."/>
            <person name="Stracke R."/>
            <person name="Reinhardt R."/>
            <person name="Goesmann A."/>
            <person name="Kraft T."/>
            <person name="Schulz B."/>
            <person name="Stadler P.F."/>
            <person name="Schmidt T."/>
            <person name="Gabaldon T."/>
            <person name="Lehrach H."/>
            <person name="Weisshaar B."/>
            <person name="Himmelbauer H."/>
        </authorList>
    </citation>
    <scope>NUCLEOTIDE SEQUENCE [LARGE SCALE GENOMIC DNA]</scope>
    <source>
        <tissue evidence="2">Taproot</tissue>
    </source>
</reference>
<gene>
    <name evidence="2" type="ORF">BVRB_6g145200</name>
</gene>
<feature type="compositionally biased region" description="Acidic residues" evidence="1">
    <location>
        <begin position="323"/>
        <end position="333"/>
    </location>
</feature>
<dbReference type="Gramene" id="KMT07916">
    <property type="protein sequence ID" value="KMT07916"/>
    <property type="gene ID" value="BVRB_6g145200"/>
</dbReference>
<dbReference type="PANTHER" id="PTHR34835">
    <property type="entry name" value="OS07G0283600 PROTEIN-RELATED"/>
    <property type="match status" value="1"/>
</dbReference>
<dbReference type="EMBL" id="KQ090130">
    <property type="protein sequence ID" value="KMT07916.1"/>
    <property type="molecule type" value="Genomic_DNA"/>
</dbReference>
<dbReference type="Proteomes" id="UP000035740">
    <property type="component" value="Chromosome 6"/>
</dbReference>
<accession>A0A0J8EXG2</accession>
<dbReference type="OrthoDB" id="693469at2759"/>
<dbReference type="PANTHER" id="PTHR34835:SF34">
    <property type="entry name" value="OS08G0555500 PROTEIN"/>
    <property type="match status" value="1"/>
</dbReference>
<protein>
    <submittedName>
        <fullName evidence="2">Uncharacterized protein</fullName>
    </submittedName>
</protein>
<sequence>MFRVSGLSEGGAVRSRGEVCKTQLIKCKGAHPNVNCRVETLGKVVGGFNAMKVQWVMDMGFGGLLELKRRRLLRSLCYWLMTLVDTEKKVLMFPGGVDYLLDRSQVHWVLGTPVGPKRVPKVARDDDSKMAVADIRRKYGSGVGIPMVKVLEKVEGVCDNSGEYEFKTAFLILVLCDFSCPTTCRRLESDFVVVATLAMDAKDYDWSSLVLEKLLVHARHFVEKLYKHGYAKGCGGCTYFLAIASIVSRGMTIELPGGVGGDNVAAVSESDGEGYGLRRRGPRDKLNPYQRKMLRRGGKDCDDNVEGRMRRSDNEWQGHGEQADGDENEEEDGHGEQGYGDKEGYGEQGDGDEDKEEGQGHGMHEEVWILDSNPYRTENHARIIDRIVVGADMFFSELDDEWVSGKTTQWPRKFVAMGGRKHGLCSGIHVLLGIKGCAARLKFEVIMAGNIKDKRSW</sequence>
<evidence type="ECO:0000313" key="2">
    <source>
        <dbReference type="EMBL" id="KMT07916.1"/>
    </source>
</evidence>
<proteinExistence type="predicted"/>
<name>A0A0J8EXG2_BETVV</name>
<dbReference type="AlphaFoldDB" id="A0A0J8EXG2"/>
<feature type="compositionally biased region" description="Basic and acidic residues" evidence="1">
    <location>
        <begin position="297"/>
        <end position="322"/>
    </location>
</feature>
<keyword evidence="3" id="KW-1185">Reference proteome</keyword>
<feature type="region of interest" description="Disordered" evidence="1">
    <location>
        <begin position="269"/>
        <end position="361"/>
    </location>
</feature>
<organism evidence="2 3">
    <name type="scientific">Beta vulgaris subsp. vulgaris</name>
    <name type="common">Beet</name>
    <dbReference type="NCBI Taxonomy" id="3555"/>
    <lineage>
        <taxon>Eukaryota</taxon>
        <taxon>Viridiplantae</taxon>
        <taxon>Streptophyta</taxon>
        <taxon>Embryophyta</taxon>
        <taxon>Tracheophyta</taxon>
        <taxon>Spermatophyta</taxon>
        <taxon>Magnoliopsida</taxon>
        <taxon>eudicotyledons</taxon>
        <taxon>Gunneridae</taxon>
        <taxon>Pentapetalae</taxon>
        <taxon>Caryophyllales</taxon>
        <taxon>Chenopodiaceae</taxon>
        <taxon>Betoideae</taxon>
        <taxon>Beta</taxon>
    </lineage>
</organism>
<evidence type="ECO:0000313" key="3">
    <source>
        <dbReference type="Proteomes" id="UP000035740"/>
    </source>
</evidence>
<evidence type="ECO:0000256" key="1">
    <source>
        <dbReference type="SAM" id="MobiDB-lite"/>
    </source>
</evidence>